<evidence type="ECO:0000259" key="2">
    <source>
        <dbReference type="Pfam" id="PF03372"/>
    </source>
</evidence>
<sequence length="355" mass="40419">MSILLLVLSVLLLCFTLLSVIKYQYWVFRVFDYPRLQKLVLSVICLPLFAFLFEGDRILYWAIVLLLSANIVYLASQIIPFTVLGKRQVLKAITDAPEKSICVMIANVFQDNMNTAGCLKEIAKHNPDVVLLLETNKRWDDGTAELANTYPFSVKVPLENTYGMLLYSKLKLEDTEVKYMVEADIPSIHTNVILKSGVKIKLFAVHPTPPVPNENPRSTERDKELLLVADLAKASQLPVIVVGDLNDVAWSYTTELFLKMSRLIDPRRGRGFYNSFHAHYPIMRFPLDHAFISTDFTLKGMRRLSNFNSDHFPIYIHLQYEKQAAKVQESLTPDEDDVEAAEEMKAAVSAEVLCR</sequence>
<dbReference type="GO" id="GO:0004519">
    <property type="term" value="F:endonuclease activity"/>
    <property type="evidence" value="ECO:0007669"/>
    <property type="project" value="UniProtKB-KW"/>
</dbReference>
<dbReference type="Gene3D" id="3.60.10.10">
    <property type="entry name" value="Endonuclease/exonuclease/phosphatase"/>
    <property type="match status" value="1"/>
</dbReference>
<keyword evidence="4" id="KW-1185">Reference proteome</keyword>
<dbReference type="Proteomes" id="UP000189739">
    <property type="component" value="Unassembled WGS sequence"/>
</dbReference>
<dbReference type="STRING" id="1792845.BC343_28285"/>
<dbReference type="EMBL" id="MBTF01000013">
    <property type="protein sequence ID" value="OOQ59391.1"/>
    <property type="molecule type" value="Genomic_DNA"/>
</dbReference>
<dbReference type="OrthoDB" id="9796594at2"/>
<dbReference type="InterPro" id="IPR036691">
    <property type="entry name" value="Endo/exonu/phosph_ase_sf"/>
</dbReference>
<evidence type="ECO:0000256" key="1">
    <source>
        <dbReference type="SAM" id="Phobius"/>
    </source>
</evidence>
<evidence type="ECO:0000313" key="4">
    <source>
        <dbReference type="Proteomes" id="UP000189739"/>
    </source>
</evidence>
<keyword evidence="1" id="KW-0812">Transmembrane</keyword>
<feature type="transmembrane region" description="Helical" evidence="1">
    <location>
        <begin position="58"/>
        <end position="79"/>
    </location>
</feature>
<comment type="caution">
    <text evidence="3">The sequence shown here is derived from an EMBL/GenBank/DDBJ whole genome shotgun (WGS) entry which is preliminary data.</text>
</comment>
<feature type="transmembrane region" description="Helical" evidence="1">
    <location>
        <begin position="36"/>
        <end position="53"/>
    </location>
</feature>
<proteinExistence type="predicted"/>
<keyword evidence="3" id="KW-0540">Nuclease</keyword>
<keyword evidence="1" id="KW-1133">Transmembrane helix</keyword>
<keyword evidence="3" id="KW-0255">Endonuclease</keyword>
<keyword evidence="3" id="KW-0378">Hydrolase</keyword>
<gene>
    <name evidence="3" type="ORF">BC343_28285</name>
</gene>
<protein>
    <submittedName>
        <fullName evidence="3">Endonuclease</fullName>
    </submittedName>
</protein>
<dbReference type="InterPro" id="IPR005135">
    <property type="entry name" value="Endo/exonuclease/phosphatase"/>
</dbReference>
<feature type="domain" description="Endonuclease/exonuclease/phosphatase" evidence="2">
    <location>
        <begin position="107"/>
        <end position="311"/>
    </location>
</feature>
<accession>A0A1S9PEM6</accession>
<dbReference type="RefSeq" id="WP_078348716.1">
    <property type="nucleotide sequence ID" value="NZ_MBTF01000013.1"/>
</dbReference>
<evidence type="ECO:0000313" key="3">
    <source>
        <dbReference type="EMBL" id="OOQ59391.1"/>
    </source>
</evidence>
<dbReference type="AlphaFoldDB" id="A0A1S9PEM6"/>
<organism evidence="3 4">
    <name type="scientific">Mucilaginibacter pedocola</name>
    <dbReference type="NCBI Taxonomy" id="1792845"/>
    <lineage>
        <taxon>Bacteria</taxon>
        <taxon>Pseudomonadati</taxon>
        <taxon>Bacteroidota</taxon>
        <taxon>Sphingobacteriia</taxon>
        <taxon>Sphingobacteriales</taxon>
        <taxon>Sphingobacteriaceae</taxon>
        <taxon>Mucilaginibacter</taxon>
    </lineage>
</organism>
<dbReference type="Pfam" id="PF03372">
    <property type="entry name" value="Exo_endo_phos"/>
    <property type="match status" value="1"/>
</dbReference>
<name>A0A1S9PEM6_9SPHI</name>
<keyword evidence="1" id="KW-0472">Membrane</keyword>
<reference evidence="3 4" key="1">
    <citation type="submission" date="2016-07" db="EMBL/GenBank/DDBJ databases">
        <title>Genomic analysis of zinc-resistant bacterium Mucilaginibacter pedocola TBZ30.</title>
        <authorList>
            <person name="Huang J."/>
            <person name="Tang J."/>
        </authorList>
    </citation>
    <scope>NUCLEOTIDE SEQUENCE [LARGE SCALE GENOMIC DNA]</scope>
    <source>
        <strain evidence="3 4">TBZ30</strain>
    </source>
</reference>
<dbReference type="SUPFAM" id="SSF56219">
    <property type="entry name" value="DNase I-like"/>
    <property type="match status" value="1"/>
</dbReference>